<proteinExistence type="predicted"/>
<reference evidence="2" key="1">
    <citation type="submission" date="2023-08" db="EMBL/GenBank/DDBJ databases">
        <authorList>
            <person name="Chen Y."/>
            <person name="Shah S."/>
            <person name="Dougan E. K."/>
            <person name="Thang M."/>
            <person name="Chan C."/>
        </authorList>
    </citation>
    <scope>NUCLEOTIDE SEQUENCE</scope>
</reference>
<dbReference type="AlphaFoldDB" id="A0AA36MU80"/>
<sequence>MEILMQPWVRYPQRRELQCGDKVHFMQGQRSEHGRIVEIRESVSEALVQTSEGTITVKQDKLLHQALVVAVVAPGAGVGSIGDIFLELDADPDLQVEVVGRKGMPYDRYPECWDSGTAAPNLRSFGEDVVSIGLHRRADCVMFGSRGGQVVLPIMWDAVGDQIPPSVVVNGGCAMRLPGPKVNWPAGAVTVMLLGGLDFFRTGSTAEQYLTTTCQCVSPLNKTTAFLFVPEMKHMPQQSVARVALPALVSAALAWSQAPELPPQLAQAAEALNRLGFACLLRFTTAPGRWAEQQFGQLPPDRQPPPPSPRGPRAARPPCPQGTAVSVLPASLAVADTAARHEKLAEEARQLAGKGDARLREQLLQWADGQDAEAWAAEDDELNKAREKRKPAAPPAQRETTYAVRKEDLYKDIKEGSEAGLWLTFHFGVSAAAARPYAYAASPPPRTMPQYSYLVR</sequence>
<organism evidence="2 3">
    <name type="scientific">Effrenium voratum</name>
    <dbReference type="NCBI Taxonomy" id="2562239"/>
    <lineage>
        <taxon>Eukaryota</taxon>
        <taxon>Sar</taxon>
        <taxon>Alveolata</taxon>
        <taxon>Dinophyceae</taxon>
        <taxon>Suessiales</taxon>
        <taxon>Symbiodiniaceae</taxon>
        <taxon>Effrenium</taxon>
    </lineage>
</organism>
<dbReference type="Proteomes" id="UP001178507">
    <property type="component" value="Unassembled WGS sequence"/>
</dbReference>
<gene>
    <name evidence="2" type="ORF">EVOR1521_LOCUS7465</name>
</gene>
<comment type="caution">
    <text evidence="2">The sequence shown here is derived from an EMBL/GenBank/DDBJ whole genome shotgun (WGS) entry which is preliminary data.</text>
</comment>
<name>A0AA36MU80_9DINO</name>
<evidence type="ECO:0000313" key="2">
    <source>
        <dbReference type="EMBL" id="CAJ1379127.1"/>
    </source>
</evidence>
<evidence type="ECO:0000256" key="1">
    <source>
        <dbReference type="SAM" id="MobiDB-lite"/>
    </source>
</evidence>
<keyword evidence="3" id="KW-1185">Reference proteome</keyword>
<protein>
    <submittedName>
        <fullName evidence="2">Uncharacterized protein</fullName>
    </submittedName>
</protein>
<accession>A0AA36MU80</accession>
<feature type="region of interest" description="Disordered" evidence="1">
    <location>
        <begin position="295"/>
        <end position="322"/>
    </location>
</feature>
<dbReference type="EMBL" id="CAUJNA010000601">
    <property type="protein sequence ID" value="CAJ1379127.1"/>
    <property type="molecule type" value="Genomic_DNA"/>
</dbReference>
<feature type="compositionally biased region" description="Pro residues" evidence="1">
    <location>
        <begin position="301"/>
        <end position="320"/>
    </location>
</feature>
<evidence type="ECO:0000313" key="3">
    <source>
        <dbReference type="Proteomes" id="UP001178507"/>
    </source>
</evidence>